<reference evidence="2 3" key="1">
    <citation type="submission" date="2020-08" db="EMBL/GenBank/DDBJ databases">
        <title>Genome public.</title>
        <authorList>
            <person name="Liu C."/>
            <person name="Sun Q."/>
        </authorList>
    </citation>
    <scope>NUCLEOTIDE SEQUENCE [LARGE SCALE GENOMIC DNA]</scope>
    <source>
        <strain evidence="2 3">New-38</strain>
    </source>
</reference>
<dbReference type="Proteomes" id="UP000660021">
    <property type="component" value="Unassembled WGS sequence"/>
</dbReference>
<sequence>MSETFRLGAVLALAGGFLDAYSYSVRGGVFANAETGNMVLLGIHAMRGEWHTALTYLVPVAAFAAGIIVAECIKARFRDRGGIHWRQLSVLAELCILLVVAFLPQSLNMAANVSVSFVCAVQVESFRKVHGNAFATTMCTGNLRSGTERLYQFLRSGNPEQRRQAGQYYGIILCFILGAALGAWVSSLLAERAVLIACVLLLAAFLMMFWNMEDPCAEEAEGSREKTR</sequence>
<gene>
    <name evidence="2" type="ORF">H8S34_06180</name>
</gene>
<keyword evidence="1" id="KW-0812">Transmembrane</keyword>
<feature type="transmembrane region" description="Helical" evidence="1">
    <location>
        <begin position="85"/>
        <end position="103"/>
    </location>
</feature>
<keyword evidence="1" id="KW-0472">Membrane</keyword>
<dbReference type="Pfam" id="PF06912">
    <property type="entry name" value="DUF1275"/>
    <property type="match status" value="1"/>
</dbReference>
<feature type="transmembrane region" description="Helical" evidence="1">
    <location>
        <begin position="168"/>
        <end position="186"/>
    </location>
</feature>
<feature type="transmembrane region" description="Helical" evidence="1">
    <location>
        <begin position="51"/>
        <end position="73"/>
    </location>
</feature>
<name>A0ABR7HSA7_9FIRM</name>
<comment type="caution">
    <text evidence="2">The sequence shown here is derived from an EMBL/GenBank/DDBJ whole genome shotgun (WGS) entry which is preliminary data.</text>
</comment>
<dbReference type="InterPro" id="IPR010699">
    <property type="entry name" value="DUF1275"/>
</dbReference>
<evidence type="ECO:0000313" key="3">
    <source>
        <dbReference type="Proteomes" id="UP000660021"/>
    </source>
</evidence>
<proteinExistence type="predicted"/>
<evidence type="ECO:0000313" key="2">
    <source>
        <dbReference type="EMBL" id="MBC5730420.1"/>
    </source>
</evidence>
<dbReference type="PANTHER" id="PTHR37314">
    <property type="entry name" value="SLR0142 PROTEIN"/>
    <property type="match status" value="1"/>
</dbReference>
<organism evidence="2 3">
    <name type="scientific">Pseudoflavonifractor hominis</name>
    <dbReference type="NCBI Taxonomy" id="2763059"/>
    <lineage>
        <taxon>Bacteria</taxon>
        <taxon>Bacillati</taxon>
        <taxon>Bacillota</taxon>
        <taxon>Clostridia</taxon>
        <taxon>Eubacteriales</taxon>
        <taxon>Oscillospiraceae</taxon>
        <taxon>Pseudoflavonifractor</taxon>
    </lineage>
</organism>
<protein>
    <submittedName>
        <fullName evidence="2">DUF1275 domain-containing protein</fullName>
    </submittedName>
</protein>
<evidence type="ECO:0000256" key="1">
    <source>
        <dbReference type="SAM" id="Phobius"/>
    </source>
</evidence>
<keyword evidence="1" id="KW-1133">Transmembrane helix</keyword>
<dbReference type="EMBL" id="JACOPR010000003">
    <property type="protein sequence ID" value="MBC5730420.1"/>
    <property type="molecule type" value="Genomic_DNA"/>
</dbReference>
<keyword evidence="3" id="KW-1185">Reference proteome</keyword>
<dbReference type="PANTHER" id="PTHR37314:SF4">
    <property type="entry name" value="UPF0700 TRANSMEMBRANE PROTEIN YOAK"/>
    <property type="match status" value="1"/>
</dbReference>
<feature type="transmembrane region" description="Helical" evidence="1">
    <location>
        <begin position="193"/>
        <end position="210"/>
    </location>
</feature>
<accession>A0ABR7HSA7</accession>